<evidence type="ECO:0000256" key="17">
    <source>
        <dbReference type="PROSITE-ProRule" id="PRU00433"/>
    </source>
</evidence>
<evidence type="ECO:0000256" key="15">
    <source>
        <dbReference type="PIRSR" id="PIRSR603782-1"/>
    </source>
</evidence>
<keyword evidence="8" id="KW-0574">Periplasm</keyword>
<comment type="subcellular location">
    <subcellularLocation>
        <location evidence="1">Periplasm</location>
    </subcellularLocation>
</comment>
<evidence type="ECO:0000256" key="3">
    <source>
        <dbReference type="ARBA" id="ARBA00010996"/>
    </source>
</evidence>
<evidence type="ECO:0000259" key="20">
    <source>
        <dbReference type="PROSITE" id="PS51352"/>
    </source>
</evidence>
<evidence type="ECO:0000256" key="16">
    <source>
        <dbReference type="PIRSR" id="PIRSR603782-2"/>
    </source>
</evidence>
<feature type="binding site" evidence="15">
    <location>
        <position position="183"/>
    </location>
    <ligand>
        <name>Cu cation</name>
        <dbReference type="ChEBI" id="CHEBI:23378"/>
    </ligand>
</feature>
<dbReference type="SUPFAM" id="SSF46626">
    <property type="entry name" value="Cytochrome c"/>
    <property type="match status" value="2"/>
</dbReference>
<dbReference type="GO" id="GO:0004130">
    <property type="term" value="F:cytochrome-c peroxidase activity"/>
    <property type="evidence" value="ECO:0007669"/>
    <property type="project" value="TreeGrafter"/>
</dbReference>
<keyword evidence="10" id="KW-0560">Oxidoreductase</keyword>
<keyword evidence="16" id="KW-1015">Disulfide bond</keyword>
<feature type="signal peptide" evidence="18">
    <location>
        <begin position="1"/>
        <end position="20"/>
    </location>
</feature>
<dbReference type="PROSITE" id="PS51007">
    <property type="entry name" value="CYTC"/>
    <property type="match status" value="1"/>
</dbReference>
<dbReference type="InterPro" id="IPR013766">
    <property type="entry name" value="Thioredoxin_domain"/>
</dbReference>
<evidence type="ECO:0000256" key="7">
    <source>
        <dbReference type="ARBA" id="ARBA00022729"/>
    </source>
</evidence>
<evidence type="ECO:0000256" key="12">
    <source>
        <dbReference type="ARBA" id="ARBA00023008"/>
    </source>
</evidence>
<dbReference type="SUPFAM" id="SSF52833">
    <property type="entry name" value="Thioredoxin-like"/>
    <property type="match status" value="1"/>
</dbReference>
<evidence type="ECO:0000256" key="10">
    <source>
        <dbReference type="ARBA" id="ARBA00023002"/>
    </source>
</evidence>
<feature type="disulfide bond" description="Redox-active" evidence="16">
    <location>
        <begin position="84"/>
        <end position="90"/>
    </location>
</feature>
<evidence type="ECO:0000256" key="6">
    <source>
        <dbReference type="ARBA" id="ARBA00022723"/>
    </source>
</evidence>
<comment type="caution">
    <text evidence="21">The sequence shown here is derived from an EMBL/GenBank/DDBJ whole genome shotgun (WGS) entry which is preliminary data.</text>
</comment>
<dbReference type="GO" id="GO:0020037">
    <property type="term" value="F:heme binding"/>
    <property type="evidence" value="ECO:0007669"/>
    <property type="project" value="InterPro"/>
</dbReference>
<gene>
    <name evidence="21" type="ORF">A1353_05795</name>
</gene>
<dbReference type="Gene3D" id="1.10.760.10">
    <property type="entry name" value="Cytochrome c-like domain"/>
    <property type="match status" value="2"/>
</dbReference>
<dbReference type="InterPro" id="IPR009056">
    <property type="entry name" value="Cyt_c-like_dom"/>
</dbReference>
<dbReference type="Proteomes" id="UP000077763">
    <property type="component" value="Unassembled WGS sequence"/>
</dbReference>
<accession>A0A177MTB5</accession>
<dbReference type="Pfam" id="PF21419">
    <property type="entry name" value="RoxA-like_Cyt-c"/>
    <property type="match status" value="1"/>
</dbReference>
<evidence type="ECO:0000256" key="9">
    <source>
        <dbReference type="ARBA" id="ARBA00022982"/>
    </source>
</evidence>
<feature type="chain" id="PRO_5008068414" description="Methylamine utilization protein MauG" evidence="18">
    <location>
        <begin position="21"/>
        <end position="638"/>
    </location>
</feature>
<evidence type="ECO:0000256" key="11">
    <source>
        <dbReference type="ARBA" id="ARBA00023004"/>
    </source>
</evidence>
<evidence type="ECO:0000256" key="8">
    <source>
        <dbReference type="ARBA" id="ARBA00022764"/>
    </source>
</evidence>
<evidence type="ECO:0000256" key="18">
    <source>
        <dbReference type="SAM" id="SignalP"/>
    </source>
</evidence>
<evidence type="ECO:0000256" key="5">
    <source>
        <dbReference type="ARBA" id="ARBA00022617"/>
    </source>
</evidence>
<dbReference type="FunFam" id="1.10.760.10:FF:000019">
    <property type="entry name" value="Di-heme cytochrome C peroxidase"/>
    <property type="match status" value="1"/>
</dbReference>
<dbReference type="InterPro" id="IPR036909">
    <property type="entry name" value="Cyt_c-like_dom_sf"/>
</dbReference>
<dbReference type="PROSITE" id="PS51352">
    <property type="entry name" value="THIOREDOXIN_2"/>
    <property type="match status" value="1"/>
</dbReference>
<proteinExistence type="inferred from homology"/>
<dbReference type="Gene3D" id="3.40.30.10">
    <property type="entry name" value="Glutaredoxin"/>
    <property type="match status" value="1"/>
</dbReference>
<evidence type="ECO:0000313" key="22">
    <source>
        <dbReference type="Proteomes" id="UP000077763"/>
    </source>
</evidence>
<keyword evidence="12 15" id="KW-0186">Copper</keyword>
<comment type="function">
    <text evidence="13">Involved in methylamine metabolism. Essential for the maturation of the beta subunit of MADH, presumably via a step in the biosynthesis of tryptophan tryptophylquinone (TTQ), the cofactor of MADH.</text>
</comment>
<dbReference type="GO" id="GO:0009055">
    <property type="term" value="F:electron transfer activity"/>
    <property type="evidence" value="ECO:0007669"/>
    <property type="project" value="InterPro"/>
</dbReference>
<keyword evidence="5 17" id="KW-0349">Heme</keyword>
<evidence type="ECO:0000256" key="4">
    <source>
        <dbReference type="ARBA" id="ARBA00022448"/>
    </source>
</evidence>
<comment type="similarity">
    <text evidence="3">Belongs to the SCO1/2 family.</text>
</comment>
<reference evidence="21 22" key="1">
    <citation type="submission" date="2016-03" db="EMBL/GenBank/DDBJ databases">
        <authorList>
            <person name="Ploux O."/>
        </authorList>
    </citation>
    <scope>NUCLEOTIDE SEQUENCE [LARGE SCALE GENOMIC DNA]</scope>
    <source>
        <strain evidence="21 22">R-45371</strain>
    </source>
</reference>
<keyword evidence="11 17" id="KW-0408">Iron</keyword>
<keyword evidence="6 15" id="KW-0479">Metal-binding</keyword>
<sequence>MGTIGLLSFLCVLATPMCQAQETKPLAPGYTELPFKPANPGTYTLPIINPAANGEVLTSNNQPKHLHELMGDKLVLLSFIYAACSDVNGCPLATQVLHKISRQLQKQPELADKLRLLTLSFNPTQDTPEMMRHYGDGFKTGDFDWQFVTTRDETALQPILDGYQQSVQKVYDDKGQFTGTFSHLLRVYLIDKDKNVRNIYSVDFLHADTLINDVKTLLADAKPQVAVHATAPEALFQPGDNKQNYQQADYQTRSLALAQRRGQPANLLALAQQPPLGLPTLPVPKDNPLTPAKIALGRKLFYDRRLSLNNTFSCAICHIPEQGFSNNEMTTAVGIEGRSVRRNSPSLYNVGYAQLLFHDGRENSLEQQAWGPLLAHNEMANPSIGYVVDKLKASADYRGLFEKAFNKGPTMETIGQALASYQRTLNVADSPFDRWYFGKQKAALSEPAQRGFALFTGKAGCSACHSIGEKSALFTDQKRHNTGIGYAESMQKVPEKQRVQVAPGVFMDVNSDNLKGLNMEKPGDLGYYEISQNPADRWAYKTPSLRNVALSAPYMHNGSLPTLAEVVKFYNQGGAANENLSPLLKPLGLSAQESADLVVFLEALSGGNVSALISDAFAAPVGDSGTAAQPIPGAGKGR</sequence>
<dbReference type="GO" id="GO:0046872">
    <property type="term" value="F:metal ion binding"/>
    <property type="evidence" value="ECO:0007669"/>
    <property type="project" value="UniProtKB-KW"/>
</dbReference>
<protein>
    <recommendedName>
        <fullName evidence="14">Methylamine utilization protein MauG</fullName>
    </recommendedName>
</protein>
<evidence type="ECO:0000313" key="21">
    <source>
        <dbReference type="EMBL" id="OAI08150.1"/>
    </source>
</evidence>
<dbReference type="InterPro" id="IPR051395">
    <property type="entry name" value="Cytochrome_c_Peroxidase/MauG"/>
</dbReference>
<dbReference type="PANTHER" id="PTHR30600:SF10">
    <property type="entry name" value="BLL6722 PROTEIN"/>
    <property type="match status" value="1"/>
</dbReference>
<feature type="binding site" evidence="15">
    <location>
        <position position="84"/>
    </location>
    <ligand>
        <name>Cu cation</name>
        <dbReference type="ChEBI" id="CHEBI:23378"/>
    </ligand>
</feature>
<dbReference type="InterPro" id="IPR004852">
    <property type="entry name" value="Di-haem_cyt_c_peroxidsae"/>
</dbReference>
<feature type="domain" description="Thioredoxin" evidence="20">
    <location>
        <begin position="38"/>
        <end position="219"/>
    </location>
</feature>
<dbReference type="CDD" id="cd02968">
    <property type="entry name" value="SCO"/>
    <property type="match status" value="1"/>
</dbReference>
<keyword evidence="4" id="KW-0813">Transport</keyword>
<keyword evidence="9" id="KW-0249">Electron transport</keyword>
<evidence type="ECO:0000256" key="2">
    <source>
        <dbReference type="ARBA" id="ARBA00004856"/>
    </source>
</evidence>
<dbReference type="GO" id="GO:0042597">
    <property type="term" value="C:periplasmic space"/>
    <property type="evidence" value="ECO:0007669"/>
    <property type="project" value="UniProtKB-SubCell"/>
</dbReference>
<evidence type="ECO:0000256" key="14">
    <source>
        <dbReference type="ARBA" id="ARBA00073576"/>
    </source>
</evidence>
<dbReference type="InterPro" id="IPR036249">
    <property type="entry name" value="Thioredoxin-like_sf"/>
</dbReference>
<feature type="domain" description="Cytochrome c" evidence="19">
    <location>
        <begin position="446"/>
        <end position="605"/>
    </location>
</feature>
<dbReference type="InterPro" id="IPR003782">
    <property type="entry name" value="SCO1/SenC"/>
</dbReference>
<organism evidence="21 22">
    <name type="scientific">Methylomonas methanica</name>
    <dbReference type="NCBI Taxonomy" id="421"/>
    <lineage>
        <taxon>Bacteria</taxon>
        <taxon>Pseudomonadati</taxon>
        <taxon>Pseudomonadota</taxon>
        <taxon>Gammaproteobacteria</taxon>
        <taxon>Methylococcales</taxon>
        <taxon>Methylococcaceae</taxon>
        <taxon>Methylomonas</taxon>
    </lineage>
</organism>
<feature type="binding site" evidence="15">
    <location>
        <position position="90"/>
    </location>
    <ligand>
        <name>Cu cation</name>
        <dbReference type="ChEBI" id="CHEBI:23378"/>
    </ligand>
</feature>
<comment type="pathway">
    <text evidence="2">One-carbon metabolism; methylamine degradation.</text>
</comment>
<dbReference type="PANTHER" id="PTHR30600">
    <property type="entry name" value="CYTOCHROME C PEROXIDASE-RELATED"/>
    <property type="match status" value="1"/>
</dbReference>
<keyword evidence="7 18" id="KW-0732">Signal</keyword>
<evidence type="ECO:0000259" key="19">
    <source>
        <dbReference type="PROSITE" id="PS51007"/>
    </source>
</evidence>
<evidence type="ECO:0000256" key="13">
    <source>
        <dbReference type="ARBA" id="ARBA00058991"/>
    </source>
</evidence>
<dbReference type="EMBL" id="LUUH01000024">
    <property type="protein sequence ID" value="OAI08150.1"/>
    <property type="molecule type" value="Genomic_DNA"/>
</dbReference>
<name>A0A177MTB5_METMH</name>
<dbReference type="Pfam" id="PF02630">
    <property type="entry name" value="SCO1-SenC"/>
    <property type="match status" value="1"/>
</dbReference>
<evidence type="ECO:0000256" key="1">
    <source>
        <dbReference type="ARBA" id="ARBA00004418"/>
    </source>
</evidence>
<dbReference type="AlphaFoldDB" id="A0A177MTB5"/>
<dbReference type="Pfam" id="PF03150">
    <property type="entry name" value="CCP_MauG"/>
    <property type="match status" value="1"/>
</dbReference>